<dbReference type="CDD" id="cd07133">
    <property type="entry name" value="ALDH_CALDH_CalB"/>
    <property type="match status" value="1"/>
</dbReference>
<keyword evidence="2 4" id="KW-0560">Oxidoreductase</keyword>
<name>A0A1E5C9I9_9GAMM</name>
<organism evidence="9 10">
    <name type="scientific">Enterovibrio norvegicus FF-454</name>
    <dbReference type="NCBI Taxonomy" id="1185651"/>
    <lineage>
        <taxon>Bacteria</taxon>
        <taxon>Pseudomonadati</taxon>
        <taxon>Pseudomonadota</taxon>
        <taxon>Gammaproteobacteria</taxon>
        <taxon>Vibrionales</taxon>
        <taxon>Vibrionaceae</taxon>
        <taxon>Enterovibrio</taxon>
    </lineage>
</organism>
<evidence type="ECO:0000256" key="7">
    <source>
        <dbReference type="RuleBase" id="RU003345"/>
    </source>
</evidence>
<evidence type="ECO:0000313" key="9">
    <source>
        <dbReference type="EMBL" id="OEE62139.1"/>
    </source>
</evidence>
<dbReference type="InterPro" id="IPR015590">
    <property type="entry name" value="Aldehyde_DH_dom"/>
</dbReference>
<evidence type="ECO:0000256" key="6">
    <source>
        <dbReference type="PROSITE-ProRule" id="PRU10007"/>
    </source>
</evidence>
<accession>A0A1E5C9I9</accession>
<evidence type="ECO:0000256" key="3">
    <source>
        <dbReference type="ARBA" id="ARBA00023027"/>
    </source>
</evidence>
<dbReference type="EMBL" id="AJWN02000040">
    <property type="protein sequence ID" value="OEE62139.1"/>
    <property type="molecule type" value="Genomic_DNA"/>
</dbReference>
<reference evidence="9 10" key="1">
    <citation type="journal article" date="2012" name="Science">
        <title>Ecological populations of bacteria act as socially cohesive units of antibiotic production and resistance.</title>
        <authorList>
            <person name="Cordero O.X."/>
            <person name="Wildschutte H."/>
            <person name="Kirkup B."/>
            <person name="Proehl S."/>
            <person name="Ngo L."/>
            <person name="Hussain F."/>
            <person name="Le Roux F."/>
            <person name="Mincer T."/>
            <person name="Polz M.F."/>
        </authorList>
    </citation>
    <scope>NUCLEOTIDE SEQUENCE [LARGE SCALE GENOMIC DNA]</scope>
    <source>
        <strain evidence="9 10">FF-454</strain>
    </source>
</reference>
<dbReference type="InterPro" id="IPR012394">
    <property type="entry name" value="Aldehyde_DH_NAD(P)"/>
</dbReference>
<dbReference type="InterPro" id="IPR016162">
    <property type="entry name" value="Ald_DH_N"/>
</dbReference>
<evidence type="ECO:0000256" key="5">
    <source>
        <dbReference type="PIRSR" id="PIRSR036492-1"/>
    </source>
</evidence>
<dbReference type="Proteomes" id="UP000095039">
    <property type="component" value="Unassembled WGS sequence"/>
</dbReference>
<dbReference type="GO" id="GO:0006081">
    <property type="term" value="P:aldehyde metabolic process"/>
    <property type="evidence" value="ECO:0007669"/>
    <property type="project" value="InterPro"/>
</dbReference>
<evidence type="ECO:0000256" key="1">
    <source>
        <dbReference type="ARBA" id="ARBA00009986"/>
    </source>
</evidence>
<feature type="domain" description="Aldehyde dehydrogenase" evidence="8">
    <location>
        <begin position="23"/>
        <end position="455"/>
    </location>
</feature>
<comment type="caution">
    <text evidence="9">The sequence shown here is derived from an EMBL/GenBank/DDBJ whole genome shotgun (WGS) entry which is preliminary data.</text>
</comment>
<proteinExistence type="inferred from homology"/>
<dbReference type="PANTHER" id="PTHR43570">
    <property type="entry name" value="ALDEHYDE DEHYDROGENASE"/>
    <property type="match status" value="1"/>
</dbReference>
<feature type="active site" evidence="5 6">
    <location>
        <position position="231"/>
    </location>
</feature>
<dbReference type="PIRSF" id="PIRSF036492">
    <property type="entry name" value="ALDH"/>
    <property type="match status" value="1"/>
</dbReference>
<keyword evidence="10" id="KW-1185">Reference proteome</keyword>
<keyword evidence="3" id="KW-0520">NAD</keyword>
<evidence type="ECO:0000313" key="10">
    <source>
        <dbReference type="Proteomes" id="UP000095039"/>
    </source>
</evidence>
<protein>
    <recommendedName>
        <fullName evidence="4">Aldehyde dehydrogenase</fullName>
    </recommendedName>
</protein>
<dbReference type="RefSeq" id="WP_016962092.1">
    <property type="nucleotide sequence ID" value="NZ_AJWN02000040.1"/>
</dbReference>
<evidence type="ECO:0000256" key="2">
    <source>
        <dbReference type="ARBA" id="ARBA00023002"/>
    </source>
</evidence>
<evidence type="ECO:0000256" key="4">
    <source>
        <dbReference type="PIRNR" id="PIRNR036492"/>
    </source>
</evidence>
<dbReference type="InterPro" id="IPR016163">
    <property type="entry name" value="Ald_DH_C"/>
</dbReference>
<dbReference type="GO" id="GO:0005737">
    <property type="term" value="C:cytoplasm"/>
    <property type="evidence" value="ECO:0007669"/>
    <property type="project" value="TreeGrafter"/>
</dbReference>
<dbReference type="Gene3D" id="3.40.309.10">
    <property type="entry name" value="Aldehyde Dehydrogenase, Chain A, domain 2"/>
    <property type="match status" value="1"/>
</dbReference>
<feature type="active site" evidence="5">
    <location>
        <position position="265"/>
    </location>
</feature>
<dbReference type="SUPFAM" id="SSF53720">
    <property type="entry name" value="ALDH-like"/>
    <property type="match status" value="1"/>
</dbReference>
<dbReference type="InterPro" id="IPR029510">
    <property type="entry name" value="Ald_DH_CS_GLU"/>
</dbReference>
<sequence length="485" mass="53947">MSNAEQIPDSVIAESLVATAKTQMVSLFDRQKMAFDKDRFPSYEQRVRELKQLKQAILVNKQDLLNALEMDFGYRSHDESMLGDIFSSISSVDYTLKHLQRWMKPQKRAVGIVFQPAHAKVVYQPKGVVGIIAPWNYPVFLTIGPLVAALAAGNRAMIKMSEYTPNTNAVLVKLLAGIFDSSKVGVTLGEAEVAQAFSGLPFDHLLFTGSTEVGRHVMRAAAENLVPVTLELGGKSPVIIDDKIPLGEAVKRFIYGKTMNAGQTCVSPDYVYCPKSRVNELVAAIRLRHESMYPSLDGFSKRTRIINRRQHSRLVGYLEQAKSLGAEVIPLGEVPTDHDECYMPLTLIIGSDRTMTVMQEEIFGPILPIIGYDDLSQVIDSINANSRPLGLYIQSFDKHFQNTVLNNTHAGGVCINDAAFHVVVDDLPFGGTGDSGLGSYHGVEGFRTFSHAKSVFSRGRLFFADMLFPPYGTRLHQWFYRFFVR</sequence>
<dbReference type="GO" id="GO:0004029">
    <property type="term" value="F:aldehyde dehydrogenase (NAD+) activity"/>
    <property type="evidence" value="ECO:0007669"/>
    <property type="project" value="TreeGrafter"/>
</dbReference>
<dbReference type="PANTHER" id="PTHR43570:SF20">
    <property type="entry name" value="ALDEHYDE DEHYDROGENASE ALDX-RELATED"/>
    <property type="match status" value="1"/>
</dbReference>
<dbReference type="InterPro" id="IPR016161">
    <property type="entry name" value="Ald_DH/histidinol_DH"/>
</dbReference>
<dbReference type="Pfam" id="PF00171">
    <property type="entry name" value="Aldedh"/>
    <property type="match status" value="1"/>
</dbReference>
<dbReference type="FunFam" id="3.40.605.10:FF:000004">
    <property type="entry name" value="Aldehyde dehydrogenase"/>
    <property type="match status" value="1"/>
</dbReference>
<dbReference type="Gene3D" id="3.40.605.10">
    <property type="entry name" value="Aldehyde Dehydrogenase, Chain A, domain 1"/>
    <property type="match status" value="1"/>
</dbReference>
<evidence type="ECO:0000259" key="8">
    <source>
        <dbReference type="Pfam" id="PF00171"/>
    </source>
</evidence>
<gene>
    <name evidence="9" type="ORF">A1OK_01135</name>
</gene>
<dbReference type="AlphaFoldDB" id="A0A1E5C9I9"/>
<comment type="similarity">
    <text evidence="1 4 7">Belongs to the aldehyde dehydrogenase family.</text>
</comment>
<dbReference type="PROSITE" id="PS00687">
    <property type="entry name" value="ALDEHYDE_DEHYDR_GLU"/>
    <property type="match status" value="1"/>
</dbReference>